<name>A0A9W9ISM2_9EURO</name>
<evidence type="ECO:0000313" key="3">
    <source>
        <dbReference type="Proteomes" id="UP001150879"/>
    </source>
</evidence>
<proteinExistence type="predicted"/>
<evidence type="ECO:0000313" key="2">
    <source>
        <dbReference type="EMBL" id="KAJ5181081.1"/>
    </source>
</evidence>
<reference evidence="2" key="1">
    <citation type="submission" date="2022-11" db="EMBL/GenBank/DDBJ databases">
        <authorList>
            <person name="Petersen C."/>
        </authorList>
    </citation>
    <scope>NUCLEOTIDE SEQUENCE</scope>
    <source>
        <strain evidence="2">IBT 16849</strain>
    </source>
</reference>
<dbReference type="Proteomes" id="UP001150879">
    <property type="component" value="Unassembled WGS sequence"/>
</dbReference>
<comment type="caution">
    <text evidence="2">The sequence shown here is derived from an EMBL/GenBank/DDBJ whole genome shotgun (WGS) entry which is preliminary data.</text>
</comment>
<keyword evidence="3" id="KW-1185">Reference proteome</keyword>
<reference evidence="2" key="2">
    <citation type="journal article" date="2023" name="IMA Fungus">
        <title>Comparative genomic study of the Penicillium genus elucidates a diverse pangenome and 15 lateral gene transfer events.</title>
        <authorList>
            <person name="Petersen C."/>
            <person name="Sorensen T."/>
            <person name="Nielsen M.R."/>
            <person name="Sondergaard T.E."/>
            <person name="Sorensen J.L."/>
            <person name="Fitzpatrick D.A."/>
            <person name="Frisvad J.C."/>
            <person name="Nielsen K.L."/>
        </authorList>
    </citation>
    <scope>NUCLEOTIDE SEQUENCE</scope>
    <source>
        <strain evidence="2">IBT 16849</strain>
    </source>
</reference>
<feature type="region of interest" description="Disordered" evidence="1">
    <location>
        <begin position="1"/>
        <end position="20"/>
    </location>
</feature>
<evidence type="ECO:0000256" key="1">
    <source>
        <dbReference type="SAM" id="MobiDB-lite"/>
    </source>
</evidence>
<organism evidence="2 3">
    <name type="scientific">Penicillium cf. griseofulvum</name>
    <dbReference type="NCBI Taxonomy" id="2972120"/>
    <lineage>
        <taxon>Eukaryota</taxon>
        <taxon>Fungi</taxon>
        <taxon>Dikarya</taxon>
        <taxon>Ascomycota</taxon>
        <taxon>Pezizomycotina</taxon>
        <taxon>Eurotiomycetes</taxon>
        <taxon>Eurotiomycetidae</taxon>
        <taxon>Eurotiales</taxon>
        <taxon>Aspergillaceae</taxon>
        <taxon>Penicillium</taxon>
    </lineage>
</organism>
<sequence>MAFDMDANTLASKSSDETEERTIYVHANGTCDVALQDLTIKQQEKWSHKTMYISRAVFSDENTYEP</sequence>
<dbReference type="EMBL" id="JAPQKP010000008">
    <property type="protein sequence ID" value="KAJ5181081.1"/>
    <property type="molecule type" value="Genomic_DNA"/>
</dbReference>
<dbReference type="AlphaFoldDB" id="A0A9W9ISM2"/>
<gene>
    <name evidence="2" type="ORF">N7472_011041</name>
</gene>
<accession>A0A9W9ISM2</accession>
<protein>
    <submittedName>
        <fullName evidence="2">Uncharacterized protein</fullName>
    </submittedName>
</protein>